<name>A0ABS7JMU5_9HELI</name>
<evidence type="ECO:0000313" key="1">
    <source>
        <dbReference type="EMBL" id="MBX7490717.1"/>
    </source>
</evidence>
<protein>
    <submittedName>
        <fullName evidence="1">Ferritin-like domain-containing protein</fullName>
    </submittedName>
</protein>
<accession>A0ABS7JMU5</accession>
<keyword evidence="2" id="KW-1185">Reference proteome</keyword>
<sequence length="280" mass="32289">MESKNLFLEIFSALNARNAQEKCQRVQEIWKSFKHFTLDYDSEILPLDIPTFAHFCQIVPPKKVPQGKYLKTDLNVAHLLHSIAHIEFSAIDLALDCAYRFRGLPTHYYQDWLEVAQEEVKHFLALENLLRSLGFKYGDFGVHTLLFDTMKNCNILLDRIALIPRGMEAVGLDVNPFLCAKVSSSTHKIKNELLRVLEMILNDEIHHVSKGNVWFNYVCNKEEIPQKARPSTYVEILKRYNFSFPKANAQFNAQARLQAGFTQEELMLLQNAAFASKNPK</sequence>
<dbReference type="SUPFAM" id="SSF47240">
    <property type="entry name" value="Ferritin-like"/>
    <property type="match status" value="1"/>
</dbReference>
<reference evidence="1 2" key="1">
    <citation type="submission" date="2021-08" db="EMBL/GenBank/DDBJ databases">
        <title>Helicobacter spp. isolated from feces of Anatolian Ground Squirrel (Spermophilus xanthoprymnus) in Turkey.</title>
        <authorList>
            <person name="Aydin F."/>
            <person name="Abay S."/>
            <person name="Kayman T."/>
            <person name="Karakaya E."/>
            <person name="Saticioglu I.B."/>
        </authorList>
    </citation>
    <scope>NUCLEOTIDE SEQUENCE [LARGE SCALE GENOMIC DNA]</scope>
    <source>
        <strain evidence="1 2">Faydin-H70</strain>
    </source>
</reference>
<proteinExistence type="predicted"/>
<evidence type="ECO:0000313" key="2">
    <source>
        <dbReference type="Proteomes" id="UP000700059"/>
    </source>
</evidence>
<dbReference type="InterPro" id="IPR009078">
    <property type="entry name" value="Ferritin-like_SF"/>
</dbReference>
<dbReference type="EMBL" id="JAIGYQ010000005">
    <property type="protein sequence ID" value="MBX7490717.1"/>
    <property type="molecule type" value="Genomic_DNA"/>
</dbReference>
<dbReference type="CDD" id="cd00657">
    <property type="entry name" value="Ferritin_like"/>
    <property type="match status" value="1"/>
</dbReference>
<gene>
    <name evidence="1" type="ORF">K4G57_04455</name>
</gene>
<dbReference type="Proteomes" id="UP000700059">
    <property type="component" value="Unassembled WGS sequence"/>
</dbReference>
<dbReference type="Pfam" id="PF04305">
    <property type="entry name" value="DUF455"/>
    <property type="match status" value="1"/>
</dbReference>
<dbReference type="InterPro" id="IPR007402">
    <property type="entry name" value="DUF455"/>
</dbReference>
<dbReference type="PANTHER" id="PTHR42782">
    <property type="entry name" value="SI:CH73-314G15.3"/>
    <property type="match status" value="1"/>
</dbReference>
<dbReference type="PIRSF" id="PIRSF012318">
    <property type="entry name" value="UCP012318"/>
    <property type="match status" value="1"/>
</dbReference>
<dbReference type="RefSeq" id="WP_221532074.1">
    <property type="nucleotide sequence ID" value="NZ_JAIGYP010000005.1"/>
</dbReference>
<comment type="caution">
    <text evidence="1">The sequence shown here is derived from an EMBL/GenBank/DDBJ whole genome shotgun (WGS) entry which is preliminary data.</text>
</comment>
<dbReference type="InterPro" id="IPR011197">
    <property type="entry name" value="UCP012318"/>
</dbReference>
<organism evidence="1 2">
    <name type="scientific">Helicobacter turcicus</name>
    <dbReference type="NCBI Taxonomy" id="2867412"/>
    <lineage>
        <taxon>Bacteria</taxon>
        <taxon>Pseudomonadati</taxon>
        <taxon>Campylobacterota</taxon>
        <taxon>Epsilonproteobacteria</taxon>
        <taxon>Campylobacterales</taxon>
        <taxon>Helicobacteraceae</taxon>
        <taxon>Helicobacter</taxon>
    </lineage>
</organism>
<dbReference type="PANTHER" id="PTHR42782:SF4">
    <property type="entry name" value="DUF455 DOMAIN-CONTAINING PROTEIN"/>
    <property type="match status" value="1"/>
</dbReference>